<dbReference type="InterPro" id="IPR021151">
    <property type="entry name" value="GINS_A"/>
</dbReference>
<accession>D3PIL9</accession>
<feature type="domain" description="DNA replication complex GINS protein SLD5 C-terminal" evidence="9">
    <location>
        <begin position="160"/>
        <end position="218"/>
    </location>
</feature>
<comment type="subcellular location">
    <subcellularLocation>
        <location evidence="1 6">Nucleus</location>
    </subcellularLocation>
</comment>
<feature type="compositionally biased region" description="Acidic residues" evidence="7">
    <location>
        <begin position="1"/>
        <end position="14"/>
    </location>
</feature>
<dbReference type="OrthoDB" id="338231at2759"/>
<dbReference type="SUPFAM" id="SSF158573">
    <property type="entry name" value="GINS helical bundle-like"/>
    <property type="match status" value="1"/>
</dbReference>
<dbReference type="AlphaFoldDB" id="D3PIL9"/>
<reference evidence="10" key="1">
    <citation type="submission" date="2010-03" db="EMBL/GenBank/DDBJ databases">
        <title>Atlantic Lepeophtheirus salmonis ESTs and full-length cDNAs.</title>
        <authorList>
            <person name="Yasuike M."/>
            <person name="von Schalburg K."/>
            <person name="Cooper G."/>
            <person name="Leong J."/>
            <person name="Nilsen F."/>
            <person name="Jones S.R.M."/>
            <person name="Koop B.F."/>
        </authorList>
    </citation>
    <scope>NUCLEOTIDE SEQUENCE</scope>
    <source>
        <strain evidence="10">Atlantic form</strain>
        <tissue evidence="10">Mixed tissue</tissue>
    </source>
</reference>
<dbReference type="CDD" id="cd11711">
    <property type="entry name" value="GINS_A_Sld5"/>
    <property type="match status" value="1"/>
</dbReference>
<keyword evidence="4 6" id="KW-0235">DNA replication</keyword>
<evidence type="ECO:0000256" key="5">
    <source>
        <dbReference type="ARBA" id="ARBA00023242"/>
    </source>
</evidence>
<evidence type="ECO:0000259" key="8">
    <source>
        <dbReference type="Pfam" id="PF05916"/>
    </source>
</evidence>
<dbReference type="PIRSF" id="PIRSF007764">
    <property type="entry name" value="Sld5"/>
    <property type="match status" value="1"/>
</dbReference>
<evidence type="ECO:0000256" key="1">
    <source>
        <dbReference type="ARBA" id="ARBA00004123"/>
    </source>
</evidence>
<feature type="domain" description="GINS subunit" evidence="8">
    <location>
        <begin position="85"/>
        <end position="136"/>
    </location>
</feature>
<keyword evidence="5 6" id="KW-0539">Nucleus</keyword>
<protein>
    <recommendedName>
        <fullName evidence="3 6">DNA replication complex GINS protein SLD5</fullName>
    </recommendedName>
</protein>
<name>D3PIL9_LEPSM</name>
<gene>
    <name evidence="10" type="primary">SLD5</name>
</gene>
<dbReference type="GO" id="GO:0006261">
    <property type="term" value="P:DNA-templated DNA replication"/>
    <property type="evidence" value="ECO:0007669"/>
    <property type="project" value="InterPro"/>
</dbReference>
<comment type="function">
    <text evidence="6">The GINS complex plays an essential role in the initiation of DNA replication.</text>
</comment>
<evidence type="ECO:0000256" key="6">
    <source>
        <dbReference type="PIRNR" id="PIRNR007764"/>
    </source>
</evidence>
<dbReference type="Pfam" id="PF16922">
    <property type="entry name" value="SLD5_C"/>
    <property type="match status" value="1"/>
</dbReference>
<dbReference type="SUPFAM" id="SSF160059">
    <property type="entry name" value="PriA/YqbF domain"/>
    <property type="match status" value="1"/>
</dbReference>
<evidence type="ECO:0000313" key="10">
    <source>
        <dbReference type="EMBL" id="ADD38405.1"/>
    </source>
</evidence>
<dbReference type="Gene3D" id="1.20.58.1030">
    <property type="match status" value="1"/>
</dbReference>
<dbReference type="InterPro" id="IPR031633">
    <property type="entry name" value="SLD5_C"/>
</dbReference>
<dbReference type="PANTHER" id="PTHR21206">
    <property type="entry name" value="SLD5 PROTEIN"/>
    <property type="match status" value="1"/>
</dbReference>
<feature type="region of interest" description="Disordered" evidence="7">
    <location>
        <begin position="1"/>
        <end position="29"/>
    </location>
</feature>
<evidence type="ECO:0000256" key="4">
    <source>
        <dbReference type="ARBA" id="ARBA00022705"/>
    </source>
</evidence>
<proteinExistence type="evidence at transcript level"/>
<dbReference type="GO" id="GO:0000811">
    <property type="term" value="C:GINS complex"/>
    <property type="evidence" value="ECO:0007669"/>
    <property type="project" value="UniProtKB-UniRule"/>
</dbReference>
<organism evidence="10">
    <name type="scientific">Lepeophtheirus salmonis</name>
    <name type="common">Salmon louse</name>
    <name type="synonym">Caligus salmonis</name>
    <dbReference type="NCBI Taxonomy" id="72036"/>
    <lineage>
        <taxon>Eukaryota</taxon>
        <taxon>Metazoa</taxon>
        <taxon>Ecdysozoa</taxon>
        <taxon>Arthropoda</taxon>
        <taxon>Crustacea</taxon>
        <taxon>Multicrustacea</taxon>
        <taxon>Hexanauplia</taxon>
        <taxon>Copepoda</taxon>
        <taxon>Siphonostomatoida</taxon>
        <taxon>Caligidae</taxon>
        <taxon>Lepeophtheirus</taxon>
    </lineage>
</organism>
<dbReference type="EMBL" id="BT121475">
    <property type="protein sequence ID" value="ADD38405.1"/>
    <property type="molecule type" value="mRNA"/>
</dbReference>
<evidence type="ECO:0000256" key="7">
    <source>
        <dbReference type="SAM" id="MobiDB-lite"/>
    </source>
</evidence>
<dbReference type="Pfam" id="PF05916">
    <property type="entry name" value="Sld5"/>
    <property type="match status" value="1"/>
</dbReference>
<evidence type="ECO:0000256" key="3">
    <source>
        <dbReference type="ARBA" id="ARBA00014804"/>
    </source>
</evidence>
<dbReference type="InterPro" id="IPR036224">
    <property type="entry name" value="GINS_bundle-like_dom_sf"/>
</dbReference>
<dbReference type="CDD" id="cd21692">
    <property type="entry name" value="GINS_B_Sld5"/>
    <property type="match status" value="1"/>
</dbReference>
<dbReference type="InterPro" id="IPR038749">
    <property type="entry name" value="Sld5_GINS_A"/>
</dbReference>
<evidence type="ECO:0000259" key="9">
    <source>
        <dbReference type="Pfam" id="PF16922"/>
    </source>
</evidence>
<evidence type="ECO:0000256" key="2">
    <source>
        <dbReference type="ARBA" id="ARBA00008187"/>
    </source>
</evidence>
<sequence length="218" mass="24958">MDLESEDIFADDPLDSNLENNGGEEEEEELTALEVVERIEMAWRNEKFAPELLPPASDIVECLLGRISEVESSEASPLEGPIRKMEVERIRFLISSYLRSRLHKIESYPSNSSNMTPEEARFHSKYKENLASLFKRTVTHGMPGDFGDEKTKIYNKEPDHNLDKTVFISVLEDVEGLVLRDETGGERDEHIDLAKGSQHILRYKDIRDLLQKGVVRLI</sequence>
<dbReference type="PANTHER" id="PTHR21206:SF0">
    <property type="entry name" value="DNA REPLICATION COMPLEX GINS PROTEIN SLD5"/>
    <property type="match status" value="1"/>
</dbReference>
<dbReference type="InterPro" id="IPR008591">
    <property type="entry name" value="GINS_Sld5"/>
</dbReference>
<comment type="similarity">
    <text evidence="2 6">Belongs to the GINS4/SLD5 family.</text>
</comment>
<dbReference type="GO" id="GO:0000727">
    <property type="term" value="P:double-strand break repair via break-induced replication"/>
    <property type="evidence" value="ECO:0007669"/>
    <property type="project" value="TreeGrafter"/>
</dbReference>
<dbReference type="Gene3D" id="3.40.5.60">
    <property type="match status" value="1"/>
</dbReference>